<dbReference type="InterPro" id="IPR036278">
    <property type="entry name" value="Sialidase_sf"/>
</dbReference>
<accession>A0A964UYT5</accession>
<dbReference type="Proteomes" id="UP000598297">
    <property type="component" value="Unassembled WGS sequence"/>
</dbReference>
<dbReference type="OrthoDB" id="4023008at2"/>
<dbReference type="EMBL" id="JAAAHS010000185">
    <property type="protein sequence ID" value="NBE54045.1"/>
    <property type="molecule type" value="Genomic_DNA"/>
</dbReference>
<reference evidence="2" key="1">
    <citation type="submission" date="2020-01" db="EMBL/GenBank/DDBJ databases">
        <title>Whole-genome analyses of novel actinobacteria.</title>
        <authorList>
            <person name="Sahin N."/>
        </authorList>
    </citation>
    <scope>NUCLEOTIDE SEQUENCE</scope>
    <source>
        <strain evidence="2">YC537</strain>
    </source>
</reference>
<dbReference type="AlphaFoldDB" id="A0A964UYT5"/>
<dbReference type="SUPFAM" id="SSF50939">
    <property type="entry name" value="Sialidases"/>
    <property type="match status" value="1"/>
</dbReference>
<feature type="transmembrane region" description="Helical" evidence="1">
    <location>
        <begin position="12"/>
        <end position="30"/>
    </location>
</feature>
<evidence type="ECO:0000313" key="3">
    <source>
        <dbReference type="Proteomes" id="UP000598297"/>
    </source>
</evidence>
<gene>
    <name evidence="2" type="ORF">GUY60_22015</name>
</gene>
<name>A0A964UYT5_9ACTN</name>
<keyword evidence="1" id="KW-0472">Membrane</keyword>
<keyword evidence="1" id="KW-1133">Transmembrane helix</keyword>
<keyword evidence="1" id="KW-0812">Transmembrane</keyword>
<keyword evidence="3" id="KW-1185">Reference proteome</keyword>
<dbReference type="InterPro" id="IPR015943">
    <property type="entry name" value="WD40/YVTN_repeat-like_dom_sf"/>
</dbReference>
<protein>
    <submittedName>
        <fullName evidence="2">Uncharacterized protein</fullName>
    </submittedName>
</protein>
<dbReference type="RefSeq" id="WP_161700489.1">
    <property type="nucleotide sequence ID" value="NZ_JAAAHS010000185.1"/>
</dbReference>
<organism evidence="2 3">
    <name type="scientific">Streptomyces boluensis</name>
    <dbReference type="NCBI Taxonomy" id="1775135"/>
    <lineage>
        <taxon>Bacteria</taxon>
        <taxon>Bacillati</taxon>
        <taxon>Actinomycetota</taxon>
        <taxon>Actinomycetes</taxon>
        <taxon>Kitasatosporales</taxon>
        <taxon>Streptomycetaceae</taxon>
        <taxon>Streptomyces</taxon>
    </lineage>
</organism>
<proteinExistence type="predicted"/>
<sequence>MISRLISFKSVWIAASLVAVGVIAWLAYGLTGPEKGYEEVAADPKPSAADVVEVAGAPERVTRADDGSLLLRYLAKAERDRGGWVYAAAWRLYSPSGAKVAEYARHAESDEDGDDQDTETVFGTFYGTEGGFVVDDERDVYFLDTRGKKHAVKRQRTPVASASGDVLITTATFDKGSYVNYTDMVYRPSDRTLAPIAGLPKGDTPLAAVDDRGTPWSSPGFGGIARPEDKVVWWADGRRHTYRLPEYRGEVGFAAGAGTAVVALTGAPEGGKDGAARTALHVTTDGGKHWRVVKSSARLPLKDFGEDVTPELDVFSDGRIFIGVEGRSWLADSAGNRSFHEVKHPVRFSSVTAQGDTLYGLADVAGRDAEIRPHLTVDGEGLWISKNGGRDWTRFAGATDD</sequence>
<comment type="caution">
    <text evidence="2">The sequence shown here is derived from an EMBL/GenBank/DDBJ whole genome shotgun (WGS) entry which is preliminary data.</text>
</comment>
<evidence type="ECO:0000313" key="2">
    <source>
        <dbReference type="EMBL" id="NBE54045.1"/>
    </source>
</evidence>
<dbReference type="Gene3D" id="2.130.10.10">
    <property type="entry name" value="YVTN repeat-like/Quinoprotein amine dehydrogenase"/>
    <property type="match status" value="1"/>
</dbReference>
<evidence type="ECO:0000256" key="1">
    <source>
        <dbReference type="SAM" id="Phobius"/>
    </source>
</evidence>